<dbReference type="AlphaFoldDB" id="A0A0A9CDQ8"/>
<evidence type="ECO:0000313" key="1">
    <source>
        <dbReference type="EMBL" id="JAD73706.1"/>
    </source>
</evidence>
<accession>A0A0A9CDQ8</accession>
<reference evidence="1" key="2">
    <citation type="journal article" date="2015" name="Data Brief">
        <title>Shoot transcriptome of the giant reed, Arundo donax.</title>
        <authorList>
            <person name="Barrero R.A."/>
            <person name="Guerrero F.D."/>
            <person name="Moolhuijzen P."/>
            <person name="Goolsby J.A."/>
            <person name="Tidwell J."/>
            <person name="Bellgard S.E."/>
            <person name="Bellgard M.I."/>
        </authorList>
    </citation>
    <scope>NUCLEOTIDE SEQUENCE</scope>
    <source>
        <tissue evidence="1">Shoot tissue taken approximately 20 cm above the soil surface</tissue>
    </source>
</reference>
<name>A0A0A9CDQ8_ARUDO</name>
<sequence length="44" mass="5118">MTSYWGLVVVKLCFFSQVMALTIFKHLDGPRDYHIIQLLNAYQG</sequence>
<dbReference type="EMBL" id="GBRH01224189">
    <property type="protein sequence ID" value="JAD73706.1"/>
    <property type="molecule type" value="Transcribed_RNA"/>
</dbReference>
<proteinExistence type="predicted"/>
<protein>
    <submittedName>
        <fullName evidence="1">Uncharacterized protein</fullName>
    </submittedName>
</protein>
<reference evidence="1" key="1">
    <citation type="submission" date="2014-09" db="EMBL/GenBank/DDBJ databases">
        <authorList>
            <person name="Magalhaes I.L.F."/>
            <person name="Oliveira U."/>
            <person name="Santos F.R."/>
            <person name="Vidigal T.H.D.A."/>
            <person name="Brescovit A.D."/>
            <person name="Santos A.J."/>
        </authorList>
    </citation>
    <scope>NUCLEOTIDE SEQUENCE</scope>
    <source>
        <tissue evidence="1">Shoot tissue taken approximately 20 cm above the soil surface</tissue>
    </source>
</reference>
<organism evidence="1">
    <name type="scientific">Arundo donax</name>
    <name type="common">Giant reed</name>
    <name type="synonym">Donax arundinaceus</name>
    <dbReference type="NCBI Taxonomy" id="35708"/>
    <lineage>
        <taxon>Eukaryota</taxon>
        <taxon>Viridiplantae</taxon>
        <taxon>Streptophyta</taxon>
        <taxon>Embryophyta</taxon>
        <taxon>Tracheophyta</taxon>
        <taxon>Spermatophyta</taxon>
        <taxon>Magnoliopsida</taxon>
        <taxon>Liliopsida</taxon>
        <taxon>Poales</taxon>
        <taxon>Poaceae</taxon>
        <taxon>PACMAD clade</taxon>
        <taxon>Arundinoideae</taxon>
        <taxon>Arundineae</taxon>
        <taxon>Arundo</taxon>
    </lineage>
</organism>